<keyword evidence="1 5" id="KW-0489">Methyltransferase</keyword>
<dbReference type="Gene3D" id="3.40.50.150">
    <property type="entry name" value="Vaccinia Virus protein VP39"/>
    <property type="match status" value="1"/>
</dbReference>
<dbReference type="GO" id="GO:0102559">
    <property type="term" value="F:peptide chain release factor N(5)-glutamine methyltransferase activity"/>
    <property type="evidence" value="ECO:0007669"/>
    <property type="project" value="UniProtKB-EC"/>
</dbReference>
<keyword evidence="2 5" id="KW-0808">Transferase</keyword>
<feature type="domain" description="Methyltransferase small" evidence="7">
    <location>
        <begin position="141"/>
        <end position="223"/>
    </location>
</feature>
<feature type="region of interest" description="Disordered" evidence="6">
    <location>
        <begin position="1"/>
        <end position="20"/>
    </location>
</feature>
<dbReference type="EMBL" id="UGUU01000001">
    <property type="protein sequence ID" value="SUD41429.1"/>
    <property type="molecule type" value="Genomic_DNA"/>
</dbReference>
<proteinExistence type="inferred from homology"/>
<dbReference type="NCBIfam" id="TIGR00536">
    <property type="entry name" value="hemK_fam"/>
    <property type="match status" value="1"/>
</dbReference>
<accession>A0A379IYT7</accession>
<dbReference type="PROSITE" id="PS00092">
    <property type="entry name" value="N6_MTASE"/>
    <property type="match status" value="1"/>
</dbReference>
<dbReference type="PANTHER" id="PTHR18895:SF74">
    <property type="entry name" value="MTRF1L RELEASE FACTOR GLUTAMINE METHYLTRANSFERASE"/>
    <property type="match status" value="1"/>
</dbReference>
<dbReference type="InterPro" id="IPR029063">
    <property type="entry name" value="SAM-dependent_MTases_sf"/>
</dbReference>
<comment type="function">
    <text evidence="5">Methylates the class 1 translation termination release factors RF1/PrfA and RF2/PrfB on the glutamine residue of the universally conserved GGQ motif.</text>
</comment>
<dbReference type="Proteomes" id="UP000254260">
    <property type="component" value="Unassembled WGS sequence"/>
</dbReference>
<dbReference type="GO" id="GO:0003676">
    <property type="term" value="F:nucleic acid binding"/>
    <property type="evidence" value="ECO:0007669"/>
    <property type="project" value="InterPro"/>
</dbReference>
<evidence type="ECO:0000256" key="6">
    <source>
        <dbReference type="SAM" id="MobiDB-lite"/>
    </source>
</evidence>
<dbReference type="GO" id="GO:0032259">
    <property type="term" value="P:methylation"/>
    <property type="evidence" value="ECO:0007669"/>
    <property type="project" value="UniProtKB-KW"/>
</dbReference>
<dbReference type="FunFam" id="3.40.50.150:FF:000053">
    <property type="entry name" value="Release factor glutamine methyltransferase"/>
    <property type="match status" value="1"/>
</dbReference>
<dbReference type="CDD" id="cd02440">
    <property type="entry name" value="AdoMet_MTases"/>
    <property type="match status" value="1"/>
</dbReference>
<dbReference type="SUPFAM" id="SSF53335">
    <property type="entry name" value="S-adenosyl-L-methionine-dependent methyltransferases"/>
    <property type="match status" value="1"/>
</dbReference>
<comment type="catalytic activity">
    <reaction evidence="4 5">
        <text>L-glutaminyl-[peptide chain release factor] + S-adenosyl-L-methionine = N(5)-methyl-L-glutaminyl-[peptide chain release factor] + S-adenosyl-L-homocysteine + H(+)</text>
        <dbReference type="Rhea" id="RHEA:42896"/>
        <dbReference type="Rhea" id="RHEA-COMP:10271"/>
        <dbReference type="Rhea" id="RHEA-COMP:10272"/>
        <dbReference type="ChEBI" id="CHEBI:15378"/>
        <dbReference type="ChEBI" id="CHEBI:30011"/>
        <dbReference type="ChEBI" id="CHEBI:57856"/>
        <dbReference type="ChEBI" id="CHEBI:59789"/>
        <dbReference type="ChEBI" id="CHEBI:61891"/>
        <dbReference type="EC" id="2.1.1.297"/>
    </reaction>
</comment>
<gene>
    <name evidence="5 9" type="primary">prmC</name>
    <name evidence="9" type="ORF">NCTC10899_04298</name>
</gene>
<dbReference type="InterPro" id="IPR002052">
    <property type="entry name" value="DNA_methylase_N6_adenine_CS"/>
</dbReference>
<dbReference type="InterPro" id="IPR007848">
    <property type="entry name" value="Small_mtfrase_dom"/>
</dbReference>
<evidence type="ECO:0000256" key="1">
    <source>
        <dbReference type="ARBA" id="ARBA00022603"/>
    </source>
</evidence>
<dbReference type="InterPro" id="IPR040758">
    <property type="entry name" value="PrmC_N"/>
</dbReference>
<dbReference type="InterPro" id="IPR004556">
    <property type="entry name" value="HemK-like"/>
</dbReference>
<organism evidence="9 10">
    <name type="scientific">Ectopseudomonas mendocina</name>
    <name type="common">Pseudomonas mendocina</name>
    <dbReference type="NCBI Taxonomy" id="300"/>
    <lineage>
        <taxon>Bacteria</taxon>
        <taxon>Pseudomonadati</taxon>
        <taxon>Pseudomonadota</taxon>
        <taxon>Gammaproteobacteria</taxon>
        <taxon>Pseudomonadales</taxon>
        <taxon>Pseudomonadaceae</taxon>
        <taxon>Ectopseudomonas</taxon>
    </lineage>
</organism>
<evidence type="ECO:0000256" key="3">
    <source>
        <dbReference type="ARBA" id="ARBA00022691"/>
    </source>
</evidence>
<dbReference type="PANTHER" id="PTHR18895">
    <property type="entry name" value="HEMK METHYLTRANSFERASE"/>
    <property type="match status" value="1"/>
</dbReference>
<feature type="binding site" evidence="5">
    <location>
        <position position="172"/>
    </location>
    <ligand>
        <name>S-adenosyl-L-methionine</name>
        <dbReference type="ChEBI" id="CHEBI:59789"/>
    </ligand>
</feature>
<dbReference type="AlphaFoldDB" id="A0A379IYT7"/>
<protein>
    <recommendedName>
        <fullName evidence="5">Release factor glutamine methyltransferase</fullName>
        <shortName evidence="5">RF MTase</shortName>
        <ecNumber evidence="5">2.1.1.297</ecNumber>
    </recommendedName>
    <alternativeName>
        <fullName evidence="5">N5-glutamine methyltransferase PrmC</fullName>
    </alternativeName>
    <alternativeName>
        <fullName evidence="5">Protein-(glutamine-N5) MTase PrmC</fullName>
    </alternativeName>
    <alternativeName>
        <fullName evidence="5">Protein-glutamine N-methyltransferase PrmC</fullName>
    </alternativeName>
</protein>
<evidence type="ECO:0000259" key="7">
    <source>
        <dbReference type="Pfam" id="PF05175"/>
    </source>
</evidence>
<evidence type="ECO:0000256" key="5">
    <source>
        <dbReference type="HAMAP-Rule" id="MF_02126"/>
    </source>
</evidence>
<dbReference type="NCBIfam" id="TIGR03534">
    <property type="entry name" value="RF_mod_PrmC"/>
    <property type="match status" value="1"/>
</dbReference>
<feature type="binding site" evidence="5">
    <location>
        <position position="200"/>
    </location>
    <ligand>
        <name>S-adenosyl-L-methionine</name>
        <dbReference type="ChEBI" id="CHEBI:59789"/>
    </ligand>
</feature>
<feature type="binding site" evidence="5">
    <location>
        <begin position="149"/>
        <end position="153"/>
    </location>
    <ligand>
        <name>S-adenosyl-L-methionine</name>
        <dbReference type="ChEBI" id="CHEBI:59789"/>
    </ligand>
</feature>
<sequence length="310" mass="34171">MQQNRSPDAIRGHTSRMQSGDILPGLHPGYERNMASIESVLNTADLPDSPTPRLDAELLLAAALNKPRSYLRTWPERDLDAAQQAQFNAFMQRRRSGEPVAYILGHQGFWSLDLEVAPHTLIPRPDTELLVETALDLLPATPLVALDLGTGTGAIALALASERPAWQVTGVDCIEEAVALAERNRQRLQLGNARFVHSHWFSALPGQRYGLILSNPPYIRADDQHLEQGDVRFEPSSALVAGNDGLDDIRAIIQAAPDHLLSGGWLLLEHGFDQAVDVRRLLADGGFVEVESRRDLGGHERISLGRFDRE</sequence>
<dbReference type="Pfam" id="PF17827">
    <property type="entry name" value="PrmC_N"/>
    <property type="match status" value="1"/>
</dbReference>
<evidence type="ECO:0000313" key="9">
    <source>
        <dbReference type="EMBL" id="SUD41429.1"/>
    </source>
</evidence>
<evidence type="ECO:0000313" key="10">
    <source>
        <dbReference type="Proteomes" id="UP000254260"/>
    </source>
</evidence>
<evidence type="ECO:0000259" key="8">
    <source>
        <dbReference type="Pfam" id="PF17827"/>
    </source>
</evidence>
<dbReference type="Gene3D" id="1.10.8.10">
    <property type="entry name" value="DNA helicase RuvA subunit, C-terminal domain"/>
    <property type="match status" value="1"/>
</dbReference>
<name>A0A379IYT7_ECTME</name>
<evidence type="ECO:0000256" key="2">
    <source>
        <dbReference type="ARBA" id="ARBA00022679"/>
    </source>
</evidence>
<feature type="binding site" evidence="5">
    <location>
        <position position="215"/>
    </location>
    <ligand>
        <name>S-adenosyl-L-methionine</name>
        <dbReference type="ChEBI" id="CHEBI:59789"/>
    </ligand>
</feature>
<dbReference type="InterPro" id="IPR050320">
    <property type="entry name" value="N5-glutamine_MTase"/>
</dbReference>
<dbReference type="EC" id="2.1.1.297" evidence="5"/>
<dbReference type="InterPro" id="IPR019874">
    <property type="entry name" value="RF_methyltr_PrmC"/>
</dbReference>
<feature type="binding site" evidence="5">
    <location>
        <begin position="215"/>
        <end position="218"/>
    </location>
    <ligand>
        <name>substrate</name>
    </ligand>
</feature>
<evidence type="ECO:0000256" key="4">
    <source>
        <dbReference type="ARBA" id="ARBA00048391"/>
    </source>
</evidence>
<dbReference type="Pfam" id="PF05175">
    <property type="entry name" value="MTS"/>
    <property type="match status" value="1"/>
</dbReference>
<dbReference type="HAMAP" id="MF_02126">
    <property type="entry name" value="RF_methyltr_PrmC"/>
    <property type="match status" value="1"/>
</dbReference>
<reference evidence="9 10" key="1">
    <citation type="submission" date="2018-06" db="EMBL/GenBank/DDBJ databases">
        <authorList>
            <consortium name="Pathogen Informatics"/>
            <person name="Doyle S."/>
        </authorList>
    </citation>
    <scope>NUCLEOTIDE SEQUENCE [LARGE SCALE GENOMIC DNA]</scope>
    <source>
        <strain evidence="9 10">NCTC10899</strain>
    </source>
</reference>
<feature type="domain" description="Release factor glutamine methyltransferase N-terminal" evidence="8">
    <location>
        <begin position="46"/>
        <end position="105"/>
    </location>
</feature>
<keyword evidence="3 5" id="KW-0949">S-adenosyl-L-methionine</keyword>
<comment type="similarity">
    <text evidence="5">Belongs to the protein N5-glutamine methyltransferase family. PrmC subfamily.</text>
</comment>